<dbReference type="InterPro" id="IPR036291">
    <property type="entry name" value="NAD(P)-bd_dom_sf"/>
</dbReference>
<dbReference type="Proteomes" id="UP000177785">
    <property type="component" value="Unassembled WGS sequence"/>
</dbReference>
<dbReference type="PANTHER" id="PTHR11117:SF2">
    <property type="entry name" value="SUCCINATE--COA LIGASE [ADP_GDP-FORMING] SUBUNIT ALPHA, MITOCHONDRIAL"/>
    <property type="match status" value="1"/>
</dbReference>
<dbReference type="PANTHER" id="PTHR11117">
    <property type="entry name" value="SUCCINYL-COA LIGASE SUBUNIT ALPHA"/>
    <property type="match status" value="1"/>
</dbReference>
<organism evidence="5 6">
    <name type="scientific">Candidatus Ryanbacteria bacterium RIFCSPHIGHO2_01_FULL_48_27</name>
    <dbReference type="NCBI Taxonomy" id="1802115"/>
    <lineage>
        <taxon>Bacteria</taxon>
        <taxon>Candidatus Ryaniibacteriota</taxon>
    </lineage>
</organism>
<dbReference type="GO" id="GO:0009361">
    <property type="term" value="C:succinate-CoA ligase complex (ADP-forming)"/>
    <property type="evidence" value="ECO:0007669"/>
    <property type="project" value="TreeGrafter"/>
</dbReference>
<proteinExistence type="predicted"/>
<dbReference type="GO" id="GO:0006099">
    <property type="term" value="P:tricarboxylic acid cycle"/>
    <property type="evidence" value="ECO:0007669"/>
    <property type="project" value="TreeGrafter"/>
</dbReference>
<feature type="active site" description="Tele-phosphohistidine intermediate" evidence="3">
    <location>
        <position position="256"/>
    </location>
</feature>
<comment type="caution">
    <text evidence="5">The sequence shown here is derived from an EMBL/GenBank/DDBJ whole genome shotgun (WGS) entry which is preliminary data.</text>
</comment>
<evidence type="ECO:0000313" key="6">
    <source>
        <dbReference type="Proteomes" id="UP000177785"/>
    </source>
</evidence>
<evidence type="ECO:0000313" key="5">
    <source>
        <dbReference type="EMBL" id="OGZ45454.1"/>
    </source>
</evidence>
<dbReference type="GO" id="GO:0004776">
    <property type="term" value="F:succinate-CoA ligase (GDP-forming) activity"/>
    <property type="evidence" value="ECO:0007669"/>
    <property type="project" value="TreeGrafter"/>
</dbReference>
<dbReference type="Gene3D" id="3.40.50.720">
    <property type="entry name" value="NAD(P)-binding Rossmann-like Domain"/>
    <property type="match status" value="1"/>
</dbReference>
<dbReference type="EMBL" id="MHNL01000006">
    <property type="protein sequence ID" value="OGZ45454.1"/>
    <property type="molecule type" value="Genomic_DNA"/>
</dbReference>
<keyword evidence="1" id="KW-0436">Ligase</keyword>
<dbReference type="PIRSF" id="PIRSF001553">
    <property type="entry name" value="SucCS_alpha"/>
    <property type="match status" value="1"/>
</dbReference>
<dbReference type="InterPro" id="IPR003781">
    <property type="entry name" value="CoA-bd"/>
</dbReference>
<dbReference type="Pfam" id="PF00549">
    <property type="entry name" value="Ligase_CoA"/>
    <property type="match status" value="1"/>
</dbReference>
<dbReference type="InterPro" id="IPR016102">
    <property type="entry name" value="Succinyl-CoA_synth-like"/>
</dbReference>
<name>A0A1G2G5D4_9BACT</name>
<reference evidence="5 6" key="1">
    <citation type="journal article" date="2016" name="Nat. Commun.">
        <title>Thousands of microbial genomes shed light on interconnected biogeochemical processes in an aquifer system.</title>
        <authorList>
            <person name="Anantharaman K."/>
            <person name="Brown C.T."/>
            <person name="Hug L.A."/>
            <person name="Sharon I."/>
            <person name="Castelle C.J."/>
            <person name="Probst A.J."/>
            <person name="Thomas B.C."/>
            <person name="Singh A."/>
            <person name="Wilkins M.J."/>
            <person name="Karaoz U."/>
            <person name="Brodie E.L."/>
            <person name="Williams K.H."/>
            <person name="Hubbard S.S."/>
            <person name="Banfield J.F."/>
        </authorList>
    </citation>
    <scope>NUCLEOTIDE SEQUENCE [LARGE SCALE GENOMIC DNA]</scope>
</reference>
<dbReference type="InterPro" id="IPR005811">
    <property type="entry name" value="SUCC_ACL_C"/>
</dbReference>
<gene>
    <name evidence="5" type="ORF">A2756_00345</name>
</gene>
<evidence type="ECO:0000259" key="4">
    <source>
        <dbReference type="SMART" id="SM00881"/>
    </source>
</evidence>
<feature type="domain" description="CoA-binding" evidence="4">
    <location>
        <begin position="4"/>
        <end position="101"/>
    </location>
</feature>
<dbReference type="AlphaFoldDB" id="A0A1G2G5D4"/>
<dbReference type="Gene3D" id="3.40.50.261">
    <property type="entry name" value="Succinyl-CoA synthetase domains"/>
    <property type="match status" value="1"/>
</dbReference>
<dbReference type="SUPFAM" id="SSF52210">
    <property type="entry name" value="Succinyl-CoA synthetase domains"/>
    <property type="match status" value="1"/>
</dbReference>
<dbReference type="GO" id="GO:0000166">
    <property type="term" value="F:nucleotide binding"/>
    <property type="evidence" value="ECO:0007669"/>
    <property type="project" value="UniProtKB-KW"/>
</dbReference>
<evidence type="ECO:0000256" key="2">
    <source>
        <dbReference type="ARBA" id="ARBA00022741"/>
    </source>
</evidence>
<sequence length="299" mass="31654">MAILLSKKTRVLVQGITGKEGYHALTAMRTYHTNVLCGVAPYKGGTFIDEIPVFDSVREAKQSFPELNASLLVVPPRAVKEAAIEAIAAKIPLLVIVVERVPIQDTAIILAIAHEAGTRIIGPASIGILAPEIGRLGLLGGPTPEAIYRPGSVGIISRSGAMTNELSWIFHQQNMGQSTAIGIGGDFLIGTAYTELLEEFEKDPQTEATAIFGEVGGSHEQEIITGKESGIITKPVAIYIGGTSSAYLPSETPLGHAGALLDRGMGNIETKKEALQKAGILVADEVYDLPFLVKKAIHP</sequence>
<dbReference type="GO" id="GO:0004775">
    <property type="term" value="F:succinate-CoA ligase (ADP-forming) activity"/>
    <property type="evidence" value="ECO:0007669"/>
    <property type="project" value="TreeGrafter"/>
</dbReference>
<keyword evidence="2" id="KW-0547">Nucleotide-binding</keyword>
<evidence type="ECO:0000256" key="3">
    <source>
        <dbReference type="PIRSR" id="PIRSR001553-1"/>
    </source>
</evidence>
<accession>A0A1G2G5D4</accession>
<dbReference type="PRINTS" id="PR01798">
    <property type="entry name" value="SCOASYNTHASE"/>
</dbReference>
<evidence type="ECO:0000256" key="1">
    <source>
        <dbReference type="ARBA" id="ARBA00022598"/>
    </source>
</evidence>
<dbReference type="SUPFAM" id="SSF51735">
    <property type="entry name" value="NAD(P)-binding Rossmann-fold domains"/>
    <property type="match status" value="1"/>
</dbReference>
<dbReference type="STRING" id="1802115.A2756_00345"/>
<dbReference type="Pfam" id="PF02629">
    <property type="entry name" value="CoA_binding"/>
    <property type="match status" value="1"/>
</dbReference>
<protein>
    <recommendedName>
        <fullName evidence="4">CoA-binding domain-containing protein</fullName>
    </recommendedName>
</protein>
<dbReference type="InterPro" id="IPR005810">
    <property type="entry name" value="CoA_lig_alpha"/>
</dbReference>
<dbReference type="SMART" id="SM00881">
    <property type="entry name" value="CoA_binding"/>
    <property type="match status" value="1"/>
</dbReference>